<feature type="binding site" evidence="6">
    <location>
        <position position="70"/>
    </location>
    <ligand>
        <name>substrate</name>
    </ligand>
</feature>
<evidence type="ECO:0000256" key="8">
    <source>
        <dbReference type="RuleBase" id="RU364069"/>
    </source>
</evidence>
<feature type="binding site" evidence="6">
    <location>
        <position position="58"/>
    </location>
    <ligand>
        <name>substrate</name>
    </ligand>
</feature>
<comment type="caution">
    <text evidence="9">The sequence shown here is derived from an EMBL/GenBank/DDBJ whole genome shotgun (WGS) entry which is preliminary data.</text>
</comment>
<proteinExistence type="inferred from homology"/>
<evidence type="ECO:0000256" key="7">
    <source>
        <dbReference type="PIRSR" id="PIRSR600888-3"/>
    </source>
</evidence>
<feature type="binding site" evidence="6">
    <location>
        <begin position="46"/>
        <end position="48"/>
    </location>
    <ligand>
        <name>substrate</name>
    </ligand>
</feature>
<evidence type="ECO:0000256" key="3">
    <source>
        <dbReference type="ARBA" id="ARBA00012098"/>
    </source>
</evidence>
<evidence type="ECO:0000256" key="1">
    <source>
        <dbReference type="ARBA" id="ARBA00001298"/>
    </source>
</evidence>
<dbReference type="GO" id="GO:0008830">
    <property type="term" value="F:dTDP-4-dehydrorhamnose 3,5-epimerase activity"/>
    <property type="evidence" value="ECO:0007669"/>
    <property type="project" value="UniProtKB-UniRule"/>
</dbReference>
<keyword evidence="8 9" id="KW-0413">Isomerase</keyword>
<evidence type="ECO:0000256" key="5">
    <source>
        <dbReference type="PIRSR" id="PIRSR600888-1"/>
    </source>
</evidence>
<dbReference type="Pfam" id="PF00908">
    <property type="entry name" value="dTDP_sugar_isom"/>
    <property type="match status" value="1"/>
</dbReference>
<sequence length="181" mass="20773">MKVSSTPINDVKILEPQVFGDKRGYFWETFRDDWFREHVADVSFVQENQSLSSRGTLRGMHCQTQQPQGKLVRVISGEVFDVVIDLRRPSPSFGKCFTIQLSAKNGLQLWVPPGFAHGFYVTSSSAELVYKCTDYYAPQFEQSVLWSDTDLAINWPINDKETLKLSEKDRNGVMFKDAIFF</sequence>
<organism evidence="9 10">
    <name type="scientific">Shewanella hanedai</name>
    <name type="common">Alteromonas hanedai</name>
    <dbReference type="NCBI Taxonomy" id="25"/>
    <lineage>
        <taxon>Bacteria</taxon>
        <taxon>Pseudomonadati</taxon>
        <taxon>Pseudomonadota</taxon>
        <taxon>Gammaproteobacteria</taxon>
        <taxon>Alteromonadales</taxon>
        <taxon>Shewanellaceae</taxon>
        <taxon>Shewanella</taxon>
    </lineage>
</organism>
<feature type="active site" description="Proton acceptor" evidence="5">
    <location>
        <position position="61"/>
    </location>
</feature>
<dbReference type="GO" id="GO:0000271">
    <property type="term" value="P:polysaccharide biosynthetic process"/>
    <property type="evidence" value="ECO:0007669"/>
    <property type="project" value="TreeGrafter"/>
</dbReference>
<dbReference type="PANTHER" id="PTHR21047:SF2">
    <property type="entry name" value="THYMIDINE DIPHOSPHO-4-KETO-RHAMNOSE 3,5-EPIMERASE"/>
    <property type="match status" value="1"/>
</dbReference>
<feature type="site" description="Participates in a stacking interaction with the thymidine ring of dTDP-4-oxo-6-deoxyglucose" evidence="7">
    <location>
        <position position="136"/>
    </location>
</feature>
<keyword evidence="10" id="KW-1185">Reference proteome</keyword>
<comment type="catalytic activity">
    <reaction evidence="1 8">
        <text>dTDP-4-dehydro-6-deoxy-alpha-D-glucose = dTDP-4-dehydro-beta-L-rhamnose</text>
        <dbReference type="Rhea" id="RHEA:16969"/>
        <dbReference type="ChEBI" id="CHEBI:57649"/>
        <dbReference type="ChEBI" id="CHEBI:62830"/>
        <dbReference type="EC" id="5.1.3.13"/>
    </reaction>
</comment>
<name>A0A553JTD3_SHEHA</name>
<dbReference type="OrthoDB" id="9800680at2"/>
<evidence type="ECO:0000313" key="9">
    <source>
        <dbReference type="EMBL" id="TRY15704.1"/>
    </source>
</evidence>
<accession>A0A553JTD3</accession>
<dbReference type="GO" id="GO:0005829">
    <property type="term" value="C:cytosol"/>
    <property type="evidence" value="ECO:0007669"/>
    <property type="project" value="TreeGrafter"/>
</dbReference>
<feature type="binding site" evidence="6">
    <location>
        <position position="23"/>
    </location>
    <ligand>
        <name>substrate</name>
    </ligand>
</feature>
<evidence type="ECO:0000313" key="10">
    <source>
        <dbReference type="Proteomes" id="UP000318126"/>
    </source>
</evidence>
<dbReference type="InterPro" id="IPR000888">
    <property type="entry name" value="RmlC-like"/>
</dbReference>
<comment type="similarity">
    <text evidence="8">Belongs to the dTDP-4-dehydrorhamnose 3,5-epimerase family.</text>
</comment>
<dbReference type="EC" id="5.1.3.13" evidence="3 8"/>
<dbReference type="SUPFAM" id="SSF51182">
    <property type="entry name" value="RmlC-like cupins"/>
    <property type="match status" value="1"/>
</dbReference>
<dbReference type="RefSeq" id="WP_143563315.1">
    <property type="nucleotide sequence ID" value="NZ_BMPL01000003.1"/>
</dbReference>
<feature type="binding site" evidence="6">
    <location>
        <position position="141"/>
    </location>
    <ligand>
        <name>substrate</name>
    </ligand>
</feature>
<dbReference type="Proteomes" id="UP000318126">
    <property type="component" value="Unassembled WGS sequence"/>
</dbReference>
<reference evidence="10" key="1">
    <citation type="submission" date="2019-07" db="EMBL/GenBank/DDBJ databases">
        <title>Shewanella sp. YLB-08 draft genomic sequence.</title>
        <authorList>
            <person name="Yu L."/>
        </authorList>
    </citation>
    <scope>NUCLEOTIDE SEQUENCE [LARGE SCALE GENOMIC DNA]</scope>
    <source>
        <strain evidence="10">JCM 20706</strain>
    </source>
</reference>
<feature type="binding site" evidence="6">
    <location>
        <position position="28"/>
    </location>
    <ligand>
        <name>substrate</name>
    </ligand>
</feature>
<dbReference type="UniPathway" id="UPA00124"/>
<evidence type="ECO:0000256" key="2">
    <source>
        <dbReference type="ARBA" id="ARBA00001997"/>
    </source>
</evidence>
<gene>
    <name evidence="9" type="primary">rfbC</name>
    <name evidence="9" type="ORF">FN961_04325</name>
</gene>
<dbReference type="NCBIfam" id="TIGR01221">
    <property type="entry name" value="rmlC"/>
    <property type="match status" value="1"/>
</dbReference>
<dbReference type="PANTHER" id="PTHR21047">
    <property type="entry name" value="DTDP-6-DEOXY-D-GLUCOSE-3,5 EPIMERASE"/>
    <property type="match status" value="1"/>
</dbReference>
<evidence type="ECO:0000256" key="6">
    <source>
        <dbReference type="PIRSR" id="PIRSR600888-2"/>
    </source>
</evidence>
<feature type="active site" description="Proton donor" evidence="5">
    <location>
        <position position="130"/>
    </location>
</feature>
<comment type="pathway">
    <text evidence="8">Carbohydrate biosynthesis; dTDP-L-rhamnose biosynthesis.</text>
</comment>
<feature type="binding site" evidence="6">
    <location>
        <position position="117"/>
    </location>
    <ligand>
        <name>substrate</name>
    </ligand>
</feature>
<dbReference type="Gene3D" id="2.60.120.10">
    <property type="entry name" value="Jelly Rolls"/>
    <property type="match status" value="1"/>
</dbReference>
<dbReference type="InterPro" id="IPR014710">
    <property type="entry name" value="RmlC-like_jellyroll"/>
</dbReference>
<protein>
    <recommendedName>
        <fullName evidence="4 8">dTDP-4-dehydrorhamnose 3,5-epimerase</fullName>
        <ecNumber evidence="3 8">5.1.3.13</ecNumber>
    </recommendedName>
    <alternativeName>
        <fullName evidence="8">Thymidine diphospho-4-keto-rhamnose 3,5-epimerase</fullName>
    </alternativeName>
</protein>
<dbReference type="CDD" id="cd00438">
    <property type="entry name" value="cupin_RmlC"/>
    <property type="match status" value="1"/>
</dbReference>
<dbReference type="GO" id="GO:0019305">
    <property type="term" value="P:dTDP-rhamnose biosynthetic process"/>
    <property type="evidence" value="ECO:0007669"/>
    <property type="project" value="UniProtKB-UniRule"/>
</dbReference>
<dbReference type="EMBL" id="VKGK01000003">
    <property type="protein sequence ID" value="TRY15704.1"/>
    <property type="molecule type" value="Genomic_DNA"/>
</dbReference>
<comment type="function">
    <text evidence="2 8">Catalyzes the epimerization of the C3' and C5'positions of dTDP-6-deoxy-D-xylo-4-hexulose, forming dTDP-6-deoxy-L-lyxo-4-hexulose.</text>
</comment>
<comment type="subunit">
    <text evidence="8">Homodimer.</text>
</comment>
<evidence type="ECO:0000256" key="4">
    <source>
        <dbReference type="ARBA" id="ARBA00019595"/>
    </source>
</evidence>
<dbReference type="AlphaFoldDB" id="A0A553JTD3"/>
<dbReference type="InterPro" id="IPR011051">
    <property type="entry name" value="RmlC_Cupin_sf"/>
</dbReference>
<feature type="binding site" evidence="6">
    <location>
        <position position="164"/>
    </location>
    <ligand>
        <name>substrate</name>
    </ligand>
</feature>